<reference evidence="2" key="1">
    <citation type="submission" date="2020-10" db="EMBL/GenBank/DDBJ databases">
        <authorList>
            <person name="Sedaghatjoo S."/>
        </authorList>
    </citation>
    <scope>NUCLEOTIDE SEQUENCE</scope>
    <source>
        <strain evidence="2">AZH3</strain>
    </source>
</reference>
<dbReference type="EMBL" id="CAJHJG010005913">
    <property type="protein sequence ID" value="CAD6953501.1"/>
    <property type="molecule type" value="Genomic_DNA"/>
</dbReference>
<gene>
    <name evidence="2" type="ORF">JKIAZH3_G1258</name>
</gene>
<sequence>MSPSPPSAADIKIFTRHSLPFEIIHDSPTLLASCPNNTFSNLPVLLDPGATLNYIDPTLVQQLNLSTEEITQSFAVSSSPLSRPIKCSSASLGSSALASLSTSCSFVSASMCTEQPQHKVNGPDNEQRFNPSSSISELNFTPRARE</sequence>
<keyword evidence="3" id="KW-1185">Reference proteome</keyword>
<dbReference type="Proteomes" id="UP000836402">
    <property type="component" value="Unassembled WGS sequence"/>
</dbReference>
<protein>
    <recommendedName>
        <fullName evidence="4">Peptidase A2 domain-containing protein</fullName>
    </recommendedName>
</protein>
<evidence type="ECO:0000313" key="2">
    <source>
        <dbReference type="EMBL" id="CAD6953501.1"/>
    </source>
</evidence>
<evidence type="ECO:0000313" key="3">
    <source>
        <dbReference type="Proteomes" id="UP000836402"/>
    </source>
</evidence>
<comment type="caution">
    <text evidence="2">The sequence shown here is derived from an EMBL/GenBank/DDBJ whole genome shotgun (WGS) entry which is preliminary data.</text>
</comment>
<proteinExistence type="predicted"/>
<accession>A0ABN7J853</accession>
<evidence type="ECO:0008006" key="4">
    <source>
        <dbReference type="Google" id="ProtNLM"/>
    </source>
</evidence>
<evidence type="ECO:0000256" key="1">
    <source>
        <dbReference type="SAM" id="MobiDB-lite"/>
    </source>
</evidence>
<feature type="region of interest" description="Disordered" evidence="1">
    <location>
        <begin position="115"/>
        <end position="146"/>
    </location>
</feature>
<name>A0ABN7J853_9BASI</name>
<feature type="compositionally biased region" description="Polar residues" evidence="1">
    <location>
        <begin position="128"/>
        <end position="139"/>
    </location>
</feature>
<organism evidence="2 3">
    <name type="scientific">Tilletia caries</name>
    <name type="common">wheat bunt fungus</name>
    <dbReference type="NCBI Taxonomy" id="13290"/>
    <lineage>
        <taxon>Eukaryota</taxon>
        <taxon>Fungi</taxon>
        <taxon>Dikarya</taxon>
        <taxon>Basidiomycota</taxon>
        <taxon>Ustilaginomycotina</taxon>
        <taxon>Exobasidiomycetes</taxon>
        <taxon>Tilletiales</taxon>
        <taxon>Tilletiaceae</taxon>
        <taxon>Tilletia</taxon>
    </lineage>
</organism>